<reference evidence="3 4" key="1">
    <citation type="submission" date="2018-04" db="EMBL/GenBank/DDBJ databases">
        <title>Complete genome sequence of Hydrogenophilus thermoluteolus TH-1.</title>
        <authorList>
            <person name="Arai H."/>
        </authorList>
    </citation>
    <scope>NUCLEOTIDE SEQUENCE [LARGE SCALE GENOMIC DNA]</scope>
    <source>
        <strain evidence="3 4">TH-1</strain>
    </source>
</reference>
<protein>
    <recommendedName>
        <fullName evidence="2">FlgO domain-containing protein</fullName>
    </recommendedName>
</protein>
<organism evidence="3 4">
    <name type="scientific">Hydrogenophilus thermoluteolus</name>
    <name type="common">Pseudomonas hydrogenothermophila</name>
    <dbReference type="NCBI Taxonomy" id="297"/>
    <lineage>
        <taxon>Bacteria</taxon>
        <taxon>Pseudomonadati</taxon>
        <taxon>Pseudomonadota</taxon>
        <taxon>Hydrogenophilia</taxon>
        <taxon>Hydrogenophilales</taxon>
        <taxon>Hydrogenophilaceae</taxon>
        <taxon>Hydrogenophilus</taxon>
    </lineage>
</organism>
<evidence type="ECO:0000256" key="1">
    <source>
        <dbReference type="SAM" id="SignalP"/>
    </source>
</evidence>
<dbReference type="Pfam" id="PF17680">
    <property type="entry name" value="FlgO"/>
    <property type="match status" value="1"/>
</dbReference>
<feature type="chain" id="PRO_5016396322" description="FlgO domain-containing protein" evidence="1">
    <location>
        <begin position="27"/>
        <end position="227"/>
    </location>
</feature>
<sequence>MTPRSLLGVLFAALTAAGCSSVTVSAHQETPNPTANGARHEAVASEYGAAMPSIEMRPAFRPHRQATAAPLSVTEALNLMAEQLDANTKHKSAYPAVLAATFVNLDRIDDTSPLGRLLTEGLVARLQVRGWNLYDVRLSKAVAVTPEGEFVLSRDPKRLEYQYAAAAVLTGTYTVTSNEVILHARITDVATGVVVASSEVRLPIDDEVAHLLTDHDSLRPMRIIRGH</sequence>
<dbReference type="OrthoDB" id="5296088at2"/>
<dbReference type="InterPro" id="IPR041215">
    <property type="entry name" value="FlgO_dom"/>
</dbReference>
<gene>
    <name evidence="3" type="ORF">HPTL_1326</name>
</gene>
<dbReference type="Proteomes" id="UP000262004">
    <property type="component" value="Chromosome"/>
</dbReference>
<evidence type="ECO:0000313" key="4">
    <source>
        <dbReference type="Proteomes" id="UP000262004"/>
    </source>
</evidence>
<feature type="domain" description="FlgO" evidence="2">
    <location>
        <begin position="80"/>
        <end position="205"/>
    </location>
</feature>
<dbReference type="EMBL" id="AP018558">
    <property type="protein sequence ID" value="BBD77590.1"/>
    <property type="molecule type" value="Genomic_DNA"/>
</dbReference>
<dbReference type="AlphaFoldDB" id="A0A2Z6DZ00"/>
<name>A0A2Z6DZ00_HYDTE</name>
<evidence type="ECO:0000259" key="2">
    <source>
        <dbReference type="Pfam" id="PF17680"/>
    </source>
</evidence>
<dbReference type="PROSITE" id="PS51257">
    <property type="entry name" value="PROKAR_LIPOPROTEIN"/>
    <property type="match status" value="1"/>
</dbReference>
<feature type="signal peptide" evidence="1">
    <location>
        <begin position="1"/>
        <end position="26"/>
    </location>
</feature>
<keyword evidence="1" id="KW-0732">Signal</keyword>
<dbReference type="KEGG" id="htl:HPTL_1326"/>
<keyword evidence="4" id="KW-1185">Reference proteome</keyword>
<dbReference type="RefSeq" id="WP_119335314.1">
    <property type="nucleotide sequence ID" value="NZ_AP018558.1"/>
</dbReference>
<accession>A0A2Z6DZ00</accession>
<evidence type="ECO:0000313" key="3">
    <source>
        <dbReference type="EMBL" id="BBD77590.1"/>
    </source>
</evidence>
<proteinExistence type="predicted"/>